<sequence>MLNITGLSSKCSTSNSGIVTAGFNPSRSSARWVLPRLFMSVYWVLTVIPLHDYSSPLPKFSSGPFDLGIEFVY</sequence>
<evidence type="ECO:0000313" key="1">
    <source>
        <dbReference type="EMBL" id="KAK9003916.1"/>
    </source>
</evidence>
<reference evidence="1 2" key="1">
    <citation type="journal article" date="2024" name="G3 (Bethesda)">
        <title>Genome assembly of Hibiscus sabdariffa L. provides insights into metabolisms of medicinal natural products.</title>
        <authorList>
            <person name="Kim T."/>
        </authorList>
    </citation>
    <scope>NUCLEOTIDE SEQUENCE [LARGE SCALE GENOMIC DNA]</scope>
    <source>
        <strain evidence="1">TK-2024</strain>
        <tissue evidence="1">Old leaves</tissue>
    </source>
</reference>
<gene>
    <name evidence="1" type="ORF">V6N11_018810</name>
</gene>
<proteinExistence type="predicted"/>
<dbReference type="Proteomes" id="UP001396334">
    <property type="component" value="Unassembled WGS sequence"/>
</dbReference>
<protein>
    <submittedName>
        <fullName evidence="1">Uncharacterized protein</fullName>
    </submittedName>
</protein>
<name>A0ABR2QT54_9ROSI</name>
<accession>A0ABR2QT54</accession>
<evidence type="ECO:0000313" key="2">
    <source>
        <dbReference type="Proteomes" id="UP001396334"/>
    </source>
</evidence>
<organism evidence="1 2">
    <name type="scientific">Hibiscus sabdariffa</name>
    <name type="common">roselle</name>
    <dbReference type="NCBI Taxonomy" id="183260"/>
    <lineage>
        <taxon>Eukaryota</taxon>
        <taxon>Viridiplantae</taxon>
        <taxon>Streptophyta</taxon>
        <taxon>Embryophyta</taxon>
        <taxon>Tracheophyta</taxon>
        <taxon>Spermatophyta</taxon>
        <taxon>Magnoliopsida</taxon>
        <taxon>eudicotyledons</taxon>
        <taxon>Gunneridae</taxon>
        <taxon>Pentapetalae</taxon>
        <taxon>rosids</taxon>
        <taxon>malvids</taxon>
        <taxon>Malvales</taxon>
        <taxon>Malvaceae</taxon>
        <taxon>Malvoideae</taxon>
        <taxon>Hibiscus</taxon>
    </lineage>
</organism>
<keyword evidence="2" id="KW-1185">Reference proteome</keyword>
<dbReference type="EMBL" id="JBBPBN010000032">
    <property type="protein sequence ID" value="KAK9003916.1"/>
    <property type="molecule type" value="Genomic_DNA"/>
</dbReference>
<comment type="caution">
    <text evidence="1">The sequence shown here is derived from an EMBL/GenBank/DDBJ whole genome shotgun (WGS) entry which is preliminary data.</text>
</comment>